<feature type="region of interest" description="Disordered" evidence="1">
    <location>
        <begin position="62"/>
        <end position="93"/>
    </location>
</feature>
<evidence type="ECO:0000256" key="1">
    <source>
        <dbReference type="SAM" id="MobiDB-lite"/>
    </source>
</evidence>
<sequence>MALGAFNLMLAQSPPDTSPLASASAAEISAATPQNEPDIARRNFAITHTRNRPLFVATRRAYVAPPKPPPPKQQVQQATPVQPAPAPPTPPPDVRLFGVEITPSGNRALVSHGNQATAEWLSEGADIRGWSLSTVEGDRIVLIREEQRQIVDLYPPDG</sequence>
<evidence type="ECO:0000313" key="3">
    <source>
        <dbReference type="Proteomes" id="UP000291301"/>
    </source>
</evidence>
<feature type="compositionally biased region" description="Pro residues" evidence="1">
    <location>
        <begin position="82"/>
        <end position="93"/>
    </location>
</feature>
<protein>
    <recommendedName>
        <fullName evidence="4">Type II secretion system protein GspC N-terminal domain-containing protein</fullName>
    </recommendedName>
</protein>
<evidence type="ECO:0000313" key="2">
    <source>
        <dbReference type="EMBL" id="TCD16660.1"/>
    </source>
</evidence>
<proteinExistence type="predicted"/>
<dbReference type="EMBL" id="SJST01000001">
    <property type="protein sequence ID" value="TCD16660.1"/>
    <property type="molecule type" value="Genomic_DNA"/>
</dbReference>
<feature type="region of interest" description="Disordered" evidence="1">
    <location>
        <begin position="11"/>
        <end position="39"/>
    </location>
</feature>
<keyword evidence="3" id="KW-1185">Reference proteome</keyword>
<reference evidence="2 3" key="1">
    <citation type="journal article" date="2015" name="Antonie Van Leeuwenhoek">
        <title>Oricola cellulosilytica gen. nov., sp. nov., a cellulose-degrading bacterium of the family Phyllobacteriaceae isolated from surface seashore water, and emended descriptions of Mesorhizobium loti and Phyllobacterium myrsinacearum.</title>
        <authorList>
            <person name="Hameed A."/>
            <person name="Shahina M."/>
            <person name="Lai W.A."/>
            <person name="Lin S.Y."/>
            <person name="Young L.S."/>
            <person name="Liu Y.C."/>
            <person name="Hsu Y.H."/>
            <person name="Young C.C."/>
        </authorList>
    </citation>
    <scope>NUCLEOTIDE SEQUENCE [LARGE SCALE GENOMIC DNA]</scope>
    <source>
        <strain evidence="2 3">KCTC 52183</strain>
    </source>
</reference>
<feature type="compositionally biased region" description="Low complexity" evidence="1">
    <location>
        <begin position="21"/>
        <end position="31"/>
    </location>
</feature>
<gene>
    <name evidence="2" type="ORF">E0D97_04410</name>
</gene>
<organism evidence="2 3">
    <name type="scientific">Oricola cellulosilytica</name>
    <dbReference type="NCBI Taxonomy" id="1429082"/>
    <lineage>
        <taxon>Bacteria</taxon>
        <taxon>Pseudomonadati</taxon>
        <taxon>Pseudomonadota</taxon>
        <taxon>Alphaproteobacteria</taxon>
        <taxon>Hyphomicrobiales</taxon>
        <taxon>Ahrensiaceae</taxon>
        <taxon>Oricola</taxon>
    </lineage>
</organism>
<dbReference type="RefSeq" id="WP_131565716.1">
    <property type="nucleotide sequence ID" value="NZ_JAINFK010000001.1"/>
</dbReference>
<dbReference type="Proteomes" id="UP000291301">
    <property type="component" value="Unassembled WGS sequence"/>
</dbReference>
<evidence type="ECO:0008006" key="4">
    <source>
        <dbReference type="Google" id="ProtNLM"/>
    </source>
</evidence>
<dbReference type="AlphaFoldDB" id="A0A4R0PK09"/>
<accession>A0A4R0PK09</accession>
<comment type="caution">
    <text evidence="2">The sequence shown here is derived from an EMBL/GenBank/DDBJ whole genome shotgun (WGS) entry which is preliminary data.</text>
</comment>
<name>A0A4R0PK09_9HYPH</name>